<dbReference type="GO" id="GO:0016491">
    <property type="term" value="F:oxidoreductase activity"/>
    <property type="evidence" value="ECO:0007669"/>
    <property type="project" value="UniProtKB-KW"/>
</dbReference>
<sequence>MVGGGPAGMTLGLELARRGCDVVVVEQTGHFNRSFRGETISPDAVSLLARLGILESITAAGALVNRKMKLTEHGRTLLEVDFDDFPHRHRHPLDVPQPTLLAILEQEADRHTGFALLRNTSAIGLVESDGAVVGIRSRGPAGEQEIRARLTVGADGRYSKVLEMSGLRYRRTPLERDVVWLKLPAPPDWTSDTYHIRIAGGRHGLFIPTYPDLVRIGFNIPKGGLQTLRRAGLTGLHTRLDELAPELGDLVRGSIQSWSDTSVLDIFTSVVPQWSRPGLLLIGDAAHTLSPILGQGVSHALFDAMTLAPLLSEVLSKGRDEVTMAARQFQRIREPSVRRSRSLQLQQERMFTFSDPLRVLLRSTFYRSLNRNPWLKRRLLNNAFFQLQQSAGSSVT</sequence>
<proteinExistence type="predicted"/>
<comment type="caution">
    <text evidence="3">The sequence shown here is derived from an EMBL/GenBank/DDBJ whole genome shotgun (WGS) entry which is preliminary data.</text>
</comment>
<evidence type="ECO:0000313" key="3">
    <source>
        <dbReference type="EMBL" id="EME58621.1"/>
    </source>
</evidence>
<reference evidence="3 4" key="1">
    <citation type="journal article" date="2013" name="Genome Announc.">
        <title>Draft Genome Sequence of Amycolatopsis decaplanina Strain DSM 44594T.</title>
        <authorList>
            <person name="Kaur N."/>
            <person name="Kumar S."/>
            <person name="Bala M."/>
            <person name="Raghava G.P."/>
            <person name="Mayilraj S."/>
        </authorList>
    </citation>
    <scope>NUCLEOTIDE SEQUENCE [LARGE SCALE GENOMIC DNA]</scope>
    <source>
        <strain evidence="3 4">DSM 44594</strain>
    </source>
</reference>
<dbReference type="PANTHER" id="PTHR43476:SF5">
    <property type="entry name" value="FAD-DEPENDENT MONOOXYGENASE"/>
    <property type="match status" value="1"/>
</dbReference>
<dbReference type="InterPro" id="IPR036188">
    <property type="entry name" value="FAD/NAD-bd_sf"/>
</dbReference>
<protein>
    <recommendedName>
        <fullName evidence="2">FAD-binding domain-containing protein</fullName>
    </recommendedName>
</protein>
<keyword evidence="1" id="KW-0560">Oxidoreductase</keyword>
<accession>M2XBZ6</accession>
<dbReference type="Proteomes" id="UP000054226">
    <property type="component" value="Unassembled WGS sequence"/>
</dbReference>
<dbReference type="InterPro" id="IPR002938">
    <property type="entry name" value="FAD-bd"/>
</dbReference>
<evidence type="ECO:0000259" key="2">
    <source>
        <dbReference type="Pfam" id="PF01494"/>
    </source>
</evidence>
<dbReference type="Pfam" id="PF01494">
    <property type="entry name" value="FAD_binding_3"/>
    <property type="match status" value="1"/>
</dbReference>
<dbReference type="PANTHER" id="PTHR43476">
    <property type="entry name" value="3-(3-HYDROXY-PHENYL)PROPIONATE/3-HYDROXYCINNAMIC ACID HYDROXYLASE"/>
    <property type="match status" value="1"/>
</dbReference>
<dbReference type="EMBL" id="AOHO01000055">
    <property type="protein sequence ID" value="EME58621.1"/>
    <property type="molecule type" value="Genomic_DNA"/>
</dbReference>
<dbReference type="GO" id="GO:0071949">
    <property type="term" value="F:FAD binding"/>
    <property type="evidence" value="ECO:0007669"/>
    <property type="project" value="InterPro"/>
</dbReference>
<dbReference type="PATRIC" id="fig|1284240.4.peg.3779"/>
<gene>
    <name evidence="3" type="ORF">H074_18618</name>
</gene>
<evidence type="ECO:0000313" key="4">
    <source>
        <dbReference type="Proteomes" id="UP000054226"/>
    </source>
</evidence>
<dbReference type="InterPro" id="IPR050631">
    <property type="entry name" value="PheA/TfdB_FAD_monoxygenase"/>
</dbReference>
<organism evidence="3 4">
    <name type="scientific">Amycolatopsis decaplanina DSM 44594</name>
    <dbReference type="NCBI Taxonomy" id="1284240"/>
    <lineage>
        <taxon>Bacteria</taxon>
        <taxon>Bacillati</taxon>
        <taxon>Actinomycetota</taxon>
        <taxon>Actinomycetes</taxon>
        <taxon>Pseudonocardiales</taxon>
        <taxon>Pseudonocardiaceae</taxon>
        <taxon>Amycolatopsis</taxon>
    </lineage>
</organism>
<dbReference type="PRINTS" id="PR00420">
    <property type="entry name" value="RNGMNOXGNASE"/>
</dbReference>
<dbReference type="Gene3D" id="3.50.50.60">
    <property type="entry name" value="FAD/NAD(P)-binding domain"/>
    <property type="match status" value="1"/>
</dbReference>
<evidence type="ECO:0000256" key="1">
    <source>
        <dbReference type="ARBA" id="ARBA00023002"/>
    </source>
</evidence>
<dbReference type="SUPFAM" id="SSF51905">
    <property type="entry name" value="FAD/NAD(P)-binding domain"/>
    <property type="match status" value="1"/>
</dbReference>
<keyword evidence="4" id="KW-1185">Reference proteome</keyword>
<name>M2XBZ6_9PSEU</name>
<dbReference type="AlphaFoldDB" id="M2XBZ6"/>
<feature type="domain" description="FAD-binding" evidence="2">
    <location>
        <begin position="2"/>
        <end position="321"/>
    </location>
</feature>
<dbReference type="RefSeq" id="WP_007031577.1">
    <property type="nucleotide sequence ID" value="NZ_AOHO01000055.1"/>
</dbReference>